<reference evidence="1 2" key="1">
    <citation type="submission" date="2020-05" db="EMBL/GenBank/DDBJ databases">
        <title>MicrobeNet Type strains.</title>
        <authorList>
            <person name="Nicholson A.C."/>
        </authorList>
    </citation>
    <scope>NUCLEOTIDE SEQUENCE [LARGE SCALE GENOMIC DNA]</scope>
    <source>
        <strain evidence="1 2">JCM 14282</strain>
    </source>
</reference>
<dbReference type="Proteomes" id="UP000543598">
    <property type="component" value="Unassembled WGS sequence"/>
</dbReference>
<accession>A0A7Y2Q1U5</accession>
<keyword evidence="2" id="KW-1185">Reference proteome</keyword>
<dbReference type="AlphaFoldDB" id="A0A7Y2Q1U5"/>
<dbReference type="InterPro" id="IPR007325">
    <property type="entry name" value="KFase/CYL"/>
</dbReference>
<evidence type="ECO:0000313" key="1">
    <source>
        <dbReference type="EMBL" id="NNH04707.1"/>
    </source>
</evidence>
<dbReference type="Gene3D" id="3.50.30.50">
    <property type="entry name" value="Putative cyclase"/>
    <property type="match status" value="1"/>
</dbReference>
<dbReference type="Pfam" id="PF04199">
    <property type="entry name" value="Cyclase"/>
    <property type="match status" value="1"/>
</dbReference>
<dbReference type="EMBL" id="JABEMB010000021">
    <property type="protein sequence ID" value="NNH04707.1"/>
    <property type="molecule type" value="Genomic_DNA"/>
</dbReference>
<name>A0A7Y2Q1U5_9MICO</name>
<dbReference type="SUPFAM" id="SSF102198">
    <property type="entry name" value="Putative cyclase"/>
    <property type="match status" value="1"/>
</dbReference>
<dbReference type="PANTHER" id="PTHR34861:SF10">
    <property type="entry name" value="CYCLASE"/>
    <property type="match status" value="1"/>
</dbReference>
<gene>
    <name evidence="1" type="ORF">HLA99_12715</name>
</gene>
<comment type="caution">
    <text evidence="1">The sequence shown here is derived from an EMBL/GenBank/DDBJ whole genome shotgun (WGS) entry which is preliminary data.</text>
</comment>
<organism evidence="1 2">
    <name type="scientific">Microbacterium ulmi</name>
    <dbReference type="NCBI Taxonomy" id="179095"/>
    <lineage>
        <taxon>Bacteria</taxon>
        <taxon>Bacillati</taxon>
        <taxon>Actinomycetota</taxon>
        <taxon>Actinomycetes</taxon>
        <taxon>Micrococcales</taxon>
        <taxon>Microbacteriaceae</taxon>
        <taxon>Microbacterium</taxon>
    </lineage>
</organism>
<evidence type="ECO:0000313" key="2">
    <source>
        <dbReference type="Proteomes" id="UP000543598"/>
    </source>
</evidence>
<dbReference type="InterPro" id="IPR037175">
    <property type="entry name" value="KFase_sf"/>
</dbReference>
<sequence>MPESGPKEYTEDDLLELFDRVSNTGRWGDDDELGTLNYITPEKRVAAAKLVALGETLSLARPLSTEQTPANPSPPVHFMVAASRANPSASALDYFGGAPHGRAFTHLDAVAHNNFEGRVYNGRRAEDVYQPKGLTFGSSFAQRHGIFTRGVLLDIARTRGVPYLEPDQGVTVSDLEAAEQAQGVRVESGDVLLLHIGYLEFERATGRYGNIFTGQFAGLTPDTIEWLHEREVAVYGGDCIEQNHPSERFNHLPLHRIAIPSMGLILVDYPDVESLAARCAELARWEFLFTMAPIALPKATGSFINPIAVF</sequence>
<dbReference type="RefSeq" id="WP_167035991.1">
    <property type="nucleotide sequence ID" value="NZ_BAAANA010000001.1"/>
</dbReference>
<dbReference type="GO" id="GO:0004061">
    <property type="term" value="F:arylformamidase activity"/>
    <property type="evidence" value="ECO:0007669"/>
    <property type="project" value="InterPro"/>
</dbReference>
<protein>
    <submittedName>
        <fullName evidence="1">Cyclase family protein</fullName>
    </submittedName>
</protein>
<dbReference type="PANTHER" id="PTHR34861">
    <property type="match status" value="1"/>
</dbReference>
<dbReference type="GO" id="GO:0019441">
    <property type="term" value="P:L-tryptophan catabolic process to kynurenine"/>
    <property type="evidence" value="ECO:0007669"/>
    <property type="project" value="InterPro"/>
</dbReference>
<proteinExistence type="predicted"/>